<evidence type="ECO:0000256" key="1">
    <source>
        <dbReference type="SAM" id="Phobius"/>
    </source>
</evidence>
<reference evidence="2" key="1">
    <citation type="journal article" date="2018" name="Data Brief">
        <title>Genome sequence data from 17 accessions of Ensete ventricosum, a staple food crop for millions in Ethiopia.</title>
        <authorList>
            <person name="Yemataw Z."/>
            <person name="Muzemil S."/>
            <person name="Ambachew D."/>
            <person name="Tripathi L."/>
            <person name="Tesfaye K."/>
            <person name="Chala A."/>
            <person name="Farbos A."/>
            <person name="O'Neill P."/>
            <person name="Moore K."/>
            <person name="Grant M."/>
            <person name="Studholme D.J."/>
        </authorList>
    </citation>
    <scope>NUCLEOTIDE SEQUENCE [LARGE SCALE GENOMIC DNA]</scope>
    <source>
        <tissue evidence="2">Leaf</tissue>
    </source>
</reference>
<proteinExistence type="predicted"/>
<dbReference type="AlphaFoldDB" id="A0A445MK76"/>
<dbReference type="EMBL" id="KV876343">
    <property type="protein sequence ID" value="RZR74682.1"/>
    <property type="molecule type" value="Genomic_DNA"/>
</dbReference>
<feature type="non-terminal residue" evidence="2">
    <location>
        <position position="1"/>
    </location>
</feature>
<feature type="transmembrane region" description="Helical" evidence="1">
    <location>
        <begin position="56"/>
        <end position="75"/>
    </location>
</feature>
<protein>
    <submittedName>
        <fullName evidence="2">Uncharacterized protein</fullName>
    </submittedName>
</protein>
<organism evidence="2">
    <name type="scientific">Ensete ventricosum</name>
    <name type="common">Abyssinian banana</name>
    <name type="synonym">Musa ensete</name>
    <dbReference type="NCBI Taxonomy" id="4639"/>
    <lineage>
        <taxon>Eukaryota</taxon>
        <taxon>Viridiplantae</taxon>
        <taxon>Streptophyta</taxon>
        <taxon>Embryophyta</taxon>
        <taxon>Tracheophyta</taxon>
        <taxon>Spermatophyta</taxon>
        <taxon>Magnoliopsida</taxon>
        <taxon>Liliopsida</taxon>
        <taxon>Zingiberales</taxon>
        <taxon>Musaceae</taxon>
        <taxon>Ensete</taxon>
    </lineage>
</organism>
<name>A0A445MK76_ENSVE</name>
<accession>A0A445MK76</accession>
<keyword evidence="1" id="KW-0812">Transmembrane</keyword>
<sequence length="129" mass="14647">QNRRLLRTFRLLQSTPLRYKESRRAPPTSLTSDMKVGLLRWGVLKHLKEGLGQPRFPLGNLILVNVYFVFFISVGSQACFSTISSDDKEKIGSEDDDFIKDKKELEPQGVDPVRGWGFRGVHKVSLATL</sequence>
<evidence type="ECO:0000313" key="2">
    <source>
        <dbReference type="EMBL" id="RZR74682.1"/>
    </source>
</evidence>
<gene>
    <name evidence="2" type="ORF">BHM03_00041242</name>
</gene>
<keyword evidence="1" id="KW-1133">Transmembrane helix</keyword>
<dbReference type="Proteomes" id="UP000290560">
    <property type="component" value="Unassembled WGS sequence"/>
</dbReference>
<keyword evidence="1" id="KW-0472">Membrane</keyword>